<reference evidence="2" key="1">
    <citation type="journal article" date="2017" name="Nat. Commun.">
        <title>The North American bullfrog draft genome provides insight into hormonal regulation of long noncoding RNA.</title>
        <authorList>
            <person name="Hammond S.A."/>
            <person name="Warren R.L."/>
            <person name="Vandervalk B.P."/>
            <person name="Kucuk E."/>
            <person name="Khan H."/>
            <person name="Gibb E.A."/>
            <person name="Pandoh P."/>
            <person name="Kirk H."/>
            <person name="Zhao Y."/>
            <person name="Jones M."/>
            <person name="Mungall A.J."/>
            <person name="Coope R."/>
            <person name="Pleasance S."/>
            <person name="Moore R.A."/>
            <person name="Holt R.A."/>
            <person name="Round J.M."/>
            <person name="Ohora S."/>
            <person name="Walle B.V."/>
            <person name="Veldhoen N."/>
            <person name="Helbing C.C."/>
            <person name="Birol I."/>
        </authorList>
    </citation>
    <scope>NUCLEOTIDE SEQUENCE [LARGE SCALE GENOMIC DNA]</scope>
</reference>
<dbReference type="EMBL" id="KV936561">
    <property type="protein sequence ID" value="PIO28815.1"/>
    <property type="molecule type" value="Genomic_DNA"/>
</dbReference>
<evidence type="ECO:0000313" key="2">
    <source>
        <dbReference type="Proteomes" id="UP000228934"/>
    </source>
</evidence>
<dbReference type="AlphaFoldDB" id="A0A2G9RM30"/>
<organism evidence="1 2">
    <name type="scientific">Aquarana catesbeiana</name>
    <name type="common">American bullfrog</name>
    <name type="synonym">Rana catesbeiana</name>
    <dbReference type="NCBI Taxonomy" id="8400"/>
    <lineage>
        <taxon>Eukaryota</taxon>
        <taxon>Metazoa</taxon>
        <taxon>Chordata</taxon>
        <taxon>Craniata</taxon>
        <taxon>Vertebrata</taxon>
        <taxon>Euteleostomi</taxon>
        <taxon>Amphibia</taxon>
        <taxon>Batrachia</taxon>
        <taxon>Anura</taxon>
        <taxon>Neobatrachia</taxon>
        <taxon>Ranoidea</taxon>
        <taxon>Ranidae</taxon>
        <taxon>Aquarana</taxon>
    </lineage>
</organism>
<proteinExistence type="predicted"/>
<dbReference type="Proteomes" id="UP000228934">
    <property type="component" value="Unassembled WGS sequence"/>
</dbReference>
<sequence length="94" mass="10284">MGSLAGIHMGSLALFSPGSHQCAVAISHVICITVQITCNVCTMRFQSYRLYGPNALQIQPNSHKTASVKDRMRSNSCPKMTVRTAICDMIWGCH</sequence>
<keyword evidence="2" id="KW-1185">Reference proteome</keyword>
<gene>
    <name evidence="1" type="ORF">AB205_0049090</name>
</gene>
<accession>A0A2G9RM30</accession>
<name>A0A2G9RM30_AQUCT</name>
<protein>
    <submittedName>
        <fullName evidence="1">Uncharacterized protein</fullName>
    </submittedName>
</protein>
<evidence type="ECO:0000313" key="1">
    <source>
        <dbReference type="EMBL" id="PIO28815.1"/>
    </source>
</evidence>